<proteinExistence type="predicted"/>
<name>A0ABY3EGT8_9BURK</name>
<gene>
    <name evidence="2" type="ORF">FGG12_24070</name>
</gene>
<keyword evidence="3" id="KW-1185">Reference proteome</keyword>
<organism evidence="2 3">
    <name type="scientific">Cupriavidus campinensis</name>
    <dbReference type="NCBI Taxonomy" id="151783"/>
    <lineage>
        <taxon>Bacteria</taxon>
        <taxon>Pseudomonadati</taxon>
        <taxon>Pseudomonadota</taxon>
        <taxon>Betaproteobacteria</taxon>
        <taxon>Burkholderiales</taxon>
        <taxon>Burkholderiaceae</taxon>
        <taxon>Cupriavidus</taxon>
    </lineage>
</organism>
<protein>
    <submittedName>
        <fullName evidence="2">Uncharacterized protein</fullName>
    </submittedName>
</protein>
<evidence type="ECO:0000256" key="1">
    <source>
        <dbReference type="SAM" id="MobiDB-lite"/>
    </source>
</evidence>
<feature type="region of interest" description="Disordered" evidence="1">
    <location>
        <begin position="1"/>
        <end position="29"/>
    </location>
</feature>
<evidence type="ECO:0000313" key="3">
    <source>
        <dbReference type="Proteomes" id="UP000318943"/>
    </source>
</evidence>
<dbReference type="EMBL" id="VCIZ01000018">
    <property type="protein sequence ID" value="TSP10142.1"/>
    <property type="molecule type" value="Genomic_DNA"/>
</dbReference>
<sequence length="29" mass="3058">MLASLARSSSKRGRAGTIATAESWHTPSQ</sequence>
<reference evidence="2 3" key="1">
    <citation type="submission" date="2019-05" db="EMBL/GenBank/DDBJ databases">
        <title>Whole genome sequence analysis of Cupriavidus campinensis S14E4C strain.</title>
        <authorList>
            <person name="Abbaszade G."/>
            <person name="Szabo A."/>
            <person name="Toumi M."/>
            <person name="Toth E."/>
        </authorList>
    </citation>
    <scope>NUCLEOTIDE SEQUENCE [LARGE SCALE GENOMIC DNA]</scope>
    <source>
        <strain evidence="2 3">S14E4C</strain>
    </source>
</reference>
<comment type="caution">
    <text evidence="2">The sequence shown here is derived from an EMBL/GenBank/DDBJ whole genome shotgun (WGS) entry which is preliminary data.</text>
</comment>
<evidence type="ECO:0000313" key="2">
    <source>
        <dbReference type="EMBL" id="TSP10142.1"/>
    </source>
</evidence>
<dbReference type="Proteomes" id="UP000318943">
    <property type="component" value="Unassembled WGS sequence"/>
</dbReference>
<accession>A0ABY3EGT8</accession>